<sequence length="155" mass="16795">MIRTVRRAGVVAALCLVISTAAGTASAAPQADAIQTFRNKWTGNCLDHNNRDGVRQYPCNSGNYQKWQVHVFGDGTRRLQNVATGKCLTYNQLGGALVDVTTCGTSQEESWYVLQQSGGGIAFQNQYKHDCLHAAGGYSVGLNSCYPTDLSQTWT</sequence>
<evidence type="ECO:0000256" key="1">
    <source>
        <dbReference type="SAM" id="SignalP"/>
    </source>
</evidence>
<proteinExistence type="predicted"/>
<organism evidence="3 4">
    <name type="scientific">Streptomyces galbus</name>
    <dbReference type="NCBI Taxonomy" id="33898"/>
    <lineage>
        <taxon>Bacteria</taxon>
        <taxon>Bacillati</taxon>
        <taxon>Actinomycetota</taxon>
        <taxon>Actinomycetes</taxon>
        <taxon>Kitasatosporales</taxon>
        <taxon>Streptomycetaceae</taxon>
        <taxon>Streptomyces</taxon>
    </lineage>
</organism>
<dbReference type="PROSITE" id="PS50231">
    <property type="entry name" value="RICIN_B_LECTIN"/>
    <property type="match status" value="1"/>
</dbReference>
<reference evidence="3 4" key="1">
    <citation type="submission" date="2020-04" db="EMBL/GenBank/DDBJ databases">
        <title>Genome sequence of Streptomyces galbus strain I339.</title>
        <authorList>
            <person name="Silva E.A.N."/>
            <person name="Merces M."/>
            <person name="Castelo Branco A.P.O.T."/>
            <person name="Vasconcelos P.C."/>
            <person name="Costa N.P."/>
            <person name="Marinho G.C.S."/>
            <person name="Oliveira C.J.B."/>
            <person name="Araujo D."/>
            <person name="Rodrigues Junior V.S."/>
            <person name="Almeida R."/>
            <person name="Silva Filho U.R."/>
            <person name="Andrade A.S.A."/>
            <person name="Cibulski S.P."/>
        </authorList>
    </citation>
    <scope>NUCLEOTIDE SEQUENCE [LARGE SCALE GENOMIC DNA]</scope>
    <source>
        <strain evidence="3 4">I339</strain>
    </source>
</reference>
<dbReference type="RefSeq" id="WP_168375960.1">
    <property type="nucleotide sequence ID" value="NZ_JAAXMD010000389.1"/>
</dbReference>
<name>A0ABX1IRF8_STRGB</name>
<dbReference type="Pfam" id="PF00652">
    <property type="entry name" value="Ricin_B_lectin"/>
    <property type="match status" value="1"/>
</dbReference>
<comment type="caution">
    <text evidence="3">The sequence shown here is derived from an EMBL/GenBank/DDBJ whole genome shotgun (WGS) entry which is preliminary data.</text>
</comment>
<dbReference type="EMBL" id="JAAXMD010000389">
    <property type="protein sequence ID" value="NKQ28219.1"/>
    <property type="molecule type" value="Genomic_DNA"/>
</dbReference>
<evidence type="ECO:0000313" key="3">
    <source>
        <dbReference type="EMBL" id="NKQ28219.1"/>
    </source>
</evidence>
<dbReference type="Proteomes" id="UP000744032">
    <property type="component" value="Unassembled WGS sequence"/>
</dbReference>
<evidence type="ECO:0000313" key="4">
    <source>
        <dbReference type="Proteomes" id="UP000744032"/>
    </source>
</evidence>
<dbReference type="InterPro" id="IPR035992">
    <property type="entry name" value="Ricin_B-like_lectins"/>
</dbReference>
<dbReference type="SMART" id="SM00458">
    <property type="entry name" value="RICIN"/>
    <property type="match status" value="1"/>
</dbReference>
<dbReference type="CDD" id="cd23415">
    <property type="entry name" value="beta-trefoil_Ricin_AH"/>
    <property type="match status" value="1"/>
</dbReference>
<feature type="chain" id="PRO_5047386494" evidence="1">
    <location>
        <begin position="28"/>
        <end position="155"/>
    </location>
</feature>
<feature type="domain" description="Ricin B lectin" evidence="2">
    <location>
        <begin position="31"/>
        <end position="155"/>
    </location>
</feature>
<dbReference type="Gene3D" id="2.80.10.50">
    <property type="match status" value="1"/>
</dbReference>
<feature type="signal peptide" evidence="1">
    <location>
        <begin position="1"/>
        <end position="27"/>
    </location>
</feature>
<evidence type="ECO:0000259" key="2">
    <source>
        <dbReference type="SMART" id="SM00458"/>
    </source>
</evidence>
<protein>
    <submittedName>
        <fullName evidence="3">Ricin-type beta-trefoil lectin domain protein</fullName>
    </submittedName>
</protein>
<dbReference type="SUPFAM" id="SSF50370">
    <property type="entry name" value="Ricin B-like lectins"/>
    <property type="match status" value="1"/>
</dbReference>
<dbReference type="InterPro" id="IPR000772">
    <property type="entry name" value="Ricin_B_lectin"/>
</dbReference>
<gene>
    <name evidence="3" type="ORF">HF200_28490</name>
</gene>
<keyword evidence="4" id="KW-1185">Reference proteome</keyword>
<keyword evidence="1" id="KW-0732">Signal</keyword>
<accession>A0ABX1IRF8</accession>